<evidence type="ECO:0000313" key="2">
    <source>
        <dbReference type="WBParaSite" id="MBELARI_LOCUS151"/>
    </source>
</evidence>
<keyword evidence="1" id="KW-1185">Reference proteome</keyword>
<accession>A0AAF3EM56</accession>
<dbReference type="AlphaFoldDB" id="A0AAF3EM56"/>
<name>A0AAF3EM56_9BILA</name>
<protein>
    <submittedName>
        <fullName evidence="2">Uncharacterized protein</fullName>
    </submittedName>
</protein>
<evidence type="ECO:0000313" key="1">
    <source>
        <dbReference type="Proteomes" id="UP000887575"/>
    </source>
</evidence>
<sequence length="81" mass="9541">MGETPYSIGKKIKFDKQWETKKMGCWMKETAKQMIERANKELQDEQMYTKKQYPALEETLAVTIHGLNVSFKECTYVGDER</sequence>
<dbReference type="Proteomes" id="UP000887575">
    <property type="component" value="Unassembled WGS sequence"/>
</dbReference>
<reference evidence="2" key="1">
    <citation type="submission" date="2024-02" db="UniProtKB">
        <authorList>
            <consortium name="WormBaseParasite"/>
        </authorList>
    </citation>
    <scope>IDENTIFICATION</scope>
</reference>
<organism evidence="1 2">
    <name type="scientific">Mesorhabditis belari</name>
    <dbReference type="NCBI Taxonomy" id="2138241"/>
    <lineage>
        <taxon>Eukaryota</taxon>
        <taxon>Metazoa</taxon>
        <taxon>Ecdysozoa</taxon>
        <taxon>Nematoda</taxon>
        <taxon>Chromadorea</taxon>
        <taxon>Rhabditida</taxon>
        <taxon>Rhabditina</taxon>
        <taxon>Rhabditomorpha</taxon>
        <taxon>Rhabditoidea</taxon>
        <taxon>Rhabditidae</taxon>
        <taxon>Mesorhabditinae</taxon>
        <taxon>Mesorhabditis</taxon>
    </lineage>
</organism>
<proteinExistence type="predicted"/>
<dbReference type="WBParaSite" id="MBELARI_LOCUS151">
    <property type="protein sequence ID" value="MBELARI_LOCUS151"/>
    <property type="gene ID" value="MBELARI_LOCUS151"/>
</dbReference>